<dbReference type="SUPFAM" id="SSF48008">
    <property type="entry name" value="GntR ligand-binding domain-like"/>
    <property type="match status" value="1"/>
</dbReference>
<reference evidence="5 6" key="2">
    <citation type="journal article" date="2010" name="Stand. Genomic Sci.">
        <title>Complete genome sequence of Nakamurella multipartita type strain (Y-104).</title>
        <authorList>
            <person name="Tice H."/>
            <person name="Mayilraj S."/>
            <person name="Sims D."/>
            <person name="Lapidus A."/>
            <person name="Nolan M."/>
            <person name="Lucas S."/>
            <person name="Glavina Del Rio T."/>
            <person name="Copeland A."/>
            <person name="Cheng J.F."/>
            <person name="Meincke L."/>
            <person name="Bruce D."/>
            <person name="Goodwin L."/>
            <person name="Pitluck S."/>
            <person name="Ivanova N."/>
            <person name="Mavromatis K."/>
            <person name="Ovchinnikova G."/>
            <person name="Pati A."/>
            <person name="Chen A."/>
            <person name="Palaniappan K."/>
            <person name="Land M."/>
            <person name="Hauser L."/>
            <person name="Chang Y.J."/>
            <person name="Jeffries C.D."/>
            <person name="Detter J.C."/>
            <person name="Brettin T."/>
            <person name="Rohde M."/>
            <person name="Goker M."/>
            <person name="Bristow J."/>
            <person name="Eisen J.A."/>
            <person name="Markowitz V."/>
            <person name="Hugenholtz P."/>
            <person name="Kyrpides N.C."/>
            <person name="Klenk H.P."/>
            <person name="Chen F."/>
        </authorList>
    </citation>
    <scope>NUCLEOTIDE SEQUENCE [LARGE SCALE GENOMIC DNA]</scope>
    <source>
        <strain evidence="6">ATCC 700099 / DSM 44233 / CIP 104796 / JCM 9543 / NBRC 105858 / Y-104</strain>
    </source>
</reference>
<dbReference type="Pfam" id="PF07729">
    <property type="entry name" value="FCD"/>
    <property type="match status" value="1"/>
</dbReference>
<dbReference type="OrthoDB" id="3567645at2"/>
<evidence type="ECO:0000259" key="4">
    <source>
        <dbReference type="PROSITE" id="PS50949"/>
    </source>
</evidence>
<dbReference type="PANTHER" id="PTHR43537:SF5">
    <property type="entry name" value="UXU OPERON TRANSCRIPTIONAL REGULATOR"/>
    <property type="match status" value="1"/>
</dbReference>
<dbReference type="STRING" id="479431.Namu_1298"/>
<gene>
    <name evidence="5" type="ordered locus">Namu_1298</name>
</gene>
<reference evidence="6" key="1">
    <citation type="submission" date="2009-09" db="EMBL/GenBank/DDBJ databases">
        <title>The complete genome of Nakamurella multipartita DSM 44233.</title>
        <authorList>
            <consortium name="US DOE Joint Genome Institute (JGI-PGF)"/>
            <person name="Lucas S."/>
            <person name="Copeland A."/>
            <person name="Lapidus A."/>
            <person name="Glavina del Rio T."/>
            <person name="Dalin E."/>
            <person name="Tice H."/>
            <person name="Bruce D."/>
            <person name="Goodwin L."/>
            <person name="Pitluck S."/>
            <person name="Kyrpides N."/>
            <person name="Mavromatis K."/>
            <person name="Ivanova N."/>
            <person name="Ovchinnikova G."/>
            <person name="Sims D."/>
            <person name="Meincke L."/>
            <person name="Brettin T."/>
            <person name="Detter J.C."/>
            <person name="Han C."/>
            <person name="Larimer F."/>
            <person name="Land M."/>
            <person name="Hauser L."/>
            <person name="Markowitz V."/>
            <person name="Cheng J.-F."/>
            <person name="Hugenholtz P."/>
            <person name="Woyke T."/>
            <person name="Wu D."/>
            <person name="Klenk H.-P."/>
            <person name="Eisen J.A."/>
        </authorList>
    </citation>
    <scope>NUCLEOTIDE SEQUENCE [LARGE SCALE GENOMIC DNA]</scope>
    <source>
        <strain evidence="6">ATCC 700099 / DSM 44233 / CIP 104796 / JCM 9543 / NBRC 105858 / Y-104</strain>
    </source>
</reference>
<dbReference type="KEGG" id="nml:Namu_1298"/>
<keyword evidence="6" id="KW-1185">Reference proteome</keyword>
<dbReference type="Proteomes" id="UP000002218">
    <property type="component" value="Chromosome"/>
</dbReference>
<dbReference type="Pfam" id="PF00392">
    <property type="entry name" value="GntR"/>
    <property type="match status" value="1"/>
</dbReference>
<name>C8XDN7_NAKMY</name>
<evidence type="ECO:0000256" key="1">
    <source>
        <dbReference type="ARBA" id="ARBA00023015"/>
    </source>
</evidence>
<organism evidence="5 6">
    <name type="scientific">Nakamurella multipartita (strain ATCC 700099 / DSM 44233 / CIP 104796 / JCM 9543 / NBRC 105858 / Y-104)</name>
    <name type="common">Microsphaera multipartita</name>
    <dbReference type="NCBI Taxonomy" id="479431"/>
    <lineage>
        <taxon>Bacteria</taxon>
        <taxon>Bacillati</taxon>
        <taxon>Actinomycetota</taxon>
        <taxon>Actinomycetes</taxon>
        <taxon>Nakamurellales</taxon>
        <taxon>Nakamurellaceae</taxon>
        <taxon>Nakamurella</taxon>
    </lineage>
</organism>
<dbReference type="RefSeq" id="WP_015746609.1">
    <property type="nucleotide sequence ID" value="NC_013235.1"/>
</dbReference>
<dbReference type="InterPro" id="IPR011711">
    <property type="entry name" value="GntR_C"/>
</dbReference>
<accession>C8XDN7</accession>
<evidence type="ECO:0000256" key="3">
    <source>
        <dbReference type="ARBA" id="ARBA00023163"/>
    </source>
</evidence>
<proteinExistence type="predicted"/>
<protein>
    <submittedName>
        <fullName evidence="5">GntR domain protein</fullName>
    </submittedName>
</protein>
<dbReference type="CDD" id="cd07377">
    <property type="entry name" value="WHTH_GntR"/>
    <property type="match status" value="1"/>
</dbReference>
<dbReference type="Gene3D" id="1.10.10.10">
    <property type="entry name" value="Winged helix-like DNA-binding domain superfamily/Winged helix DNA-binding domain"/>
    <property type="match status" value="1"/>
</dbReference>
<dbReference type="PRINTS" id="PR00035">
    <property type="entry name" value="HTHGNTR"/>
</dbReference>
<keyword evidence="3" id="KW-0804">Transcription</keyword>
<feature type="domain" description="HTH gntR-type" evidence="4">
    <location>
        <begin position="17"/>
        <end position="85"/>
    </location>
</feature>
<dbReference type="Gene3D" id="1.20.120.530">
    <property type="entry name" value="GntR ligand-binding domain-like"/>
    <property type="match status" value="1"/>
</dbReference>
<dbReference type="HOGENOM" id="CLU_017584_9_1_11"/>
<evidence type="ECO:0000313" key="5">
    <source>
        <dbReference type="EMBL" id="ACV77701.1"/>
    </source>
</evidence>
<dbReference type="InParanoid" id="C8XDN7"/>
<dbReference type="eggNOG" id="COG2186">
    <property type="taxonomic scope" value="Bacteria"/>
</dbReference>
<evidence type="ECO:0000256" key="2">
    <source>
        <dbReference type="ARBA" id="ARBA00023125"/>
    </source>
</evidence>
<dbReference type="SMART" id="SM00895">
    <property type="entry name" value="FCD"/>
    <property type="match status" value="1"/>
</dbReference>
<dbReference type="InterPro" id="IPR036390">
    <property type="entry name" value="WH_DNA-bd_sf"/>
</dbReference>
<dbReference type="GO" id="GO:0003700">
    <property type="term" value="F:DNA-binding transcription factor activity"/>
    <property type="evidence" value="ECO:0007669"/>
    <property type="project" value="InterPro"/>
</dbReference>
<dbReference type="PROSITE" id="PS50949">
    <property type="entry name" value="HTH_GNTR"/>
    <property type="match status" value="1"/>
</dbReference>
<dbReference type="EMBL" id="CP001737">
    <property type="protein sequence ID" value="ACV77701.1"/>
    <property type="molecule type" value="Genomic_DNA"/>
</dbReference>
<sequence length="242" mass="25646">MSSSDSWTTSAPKYARVSAAEAVLADLRGAIERGELPVGDRLPSEAALATRYGVSRTVVREALRSCETLGLTRTRTGSGTFVIADHVPATLTVGNYSSQDLFEARPHVEIPVAGLAAARRSPEQLAELHGMLDRMLATTEPARWVELDASFHAAIARASGNRVFIDLQATMGTAAARQSETLNLIAHRRDAANREHAAIVAAIDAGSPERAQEAMTAHLVQVRRAVEDLLIGAPGAPDAPAP</sequence>
<dbReference type="SMART" id="SM00345">
    <property type="entry name" value="HTH_GNTR"/>
    <property type="match status" value="1"/>
</dbReference>
<keyword evidence="1" id="KW-0805">Transcription regulation</keyword>
<dbReference type="InterPro" id="IPR008920">
    <property type="entry name" value="TF_FadR/GntR_C"/>
</dbReference>
<dbReference type="PANTHER" id="PTHR43537">
    <property type="entry name" value="TRANSCRIPTIONAL REGULATOR, GNTR FAMILY"/>
    <property type="match status" value="1"/>
</dbReference>
<dbReference type="GO" id="GO:0003677">
    <property type="term" value="F:DNA binding"/>
    <property type="evidence" value="ECO:0007669"/>
    <property type="project" value="UniProtKB-KW"/>
</dbReference>
<keyword evidence="2" id="KW-0238">DNA-binding</keyword>
<dbReference type="InterPro" id="IPR036388">
    <property type="entry name" value="WH-like_DNA-bd_sf"/>
</dbReference>
<dbReference type="InterPro" id="IPR000524">
    <property type="entry name" value="Tscrpt_reg_HTH_GntR"/>
</dbReference>
<dbReference type="SUPFAM" id="SSF46785">
    <property type="entry name" value="Winged helix' DNA-binding domain"/>
    <property type="match status" value="1"/>
</dbReference>
<evidence type="ECO:0000313" key="6">
    <source>
        <dbReference type="Proteomes" id="UP000002218"/>
    </source>
</evidence>
<dbReference type="AlphaFoldDB" id="C8XDN7"/>